<evidence type="ECO:0000313" key="2">
    <source>
        <dbReference type="EMBL" id="KAK2868697.1"/>
    </source>
</evidence>
<gene>
    <name evidence="2" type="ORF">Q7C36_000568</name>
</gene>
<feature type="compositionally biased region" description="Acidic residues" evidence="1">
    <location>
        <begin position="41"/>
        <end position="51"/>
    </location>
</feature>
<feature type="region of interest" description="Disordered" evidence="1">
    <location>
        <begin position="24"/>
        <end position="55"/>
    </location>
</feature>
<protein>
    <submittedName>
        <fullName evidence="2">Uncharacterized protein</fullName>
    </submittedName>
</protein>
<feature type="compositionally biased region" description="Acidic residues" evidence="1">
    <location>
        <begin position="24"/>
        <end position="33"/>
    </location>
</feature>
<proteinExistence type="predicted"/>
<name>A0AA88T896_TACVA</name>
<comment type="caution">
    <text evidence="2">The sequence shown here is derived from an EMBL/GenBank/DDBJ whole genome shotgun (WGS) entry which is preliminary data.</text>
</comment>
<sequence>MRLACSVTPPTQMPGVFGAESEIVETEDDDDGAREDGGGGGDEDTDYMMETEETKEMVEREEIEKMEDI</sequence>
<dbReference type="EMBL" id="JAVHJS010000001">
    <property type="protein sequence ID" value="KAK2868697.1"/>
    <property type="molecule type" value="Genomic_DNA"/>
</dbReference>
<dbReference type="Proteomes" id="UP001187315">
    <property type="component" value="Unassembled WGS sequence"/>
</dbReference>
<evidence type="ECO:0000256" key="1">
    <source>
        <dbReference type="SAM" id="MobiDB-lite"/>
    </source>
</evidence>
<evidence type="ECO:0000313" key="3">
    <source>
        <dbReference type="Proteomes" id="UP001187315"/>
    </source>
</evidence>
<keyword evidence="3" id="KW-1185">Reference proteome</keyword>
<dbReference type="AlphaFoldDB" id="A0AA88T896"/>
<organism evidence="2 3">
    <name type="scientific">Tachysurus vachellii</name>
    <name type="common">Darkbarbel catfish</name>
    <name type="synonym">Pelteobagrus vachellii</name>
    <dbReference type="NCBI Taxonomy" id="175792"/>
    <lineage>
        <taxon>Eukaryota</taxon>
        <taxon>Metazoa</taxon>
        <taxon>Chordata</taxon>
        <taxon>Craniata</taxon>
        <taxon>Vertebrata</taxon>
        <taxon>Euteleostomi</taxon>
        <taxon>Actinopterygii</taxon>
        <taxon>Neopterygii</taxon>
        <taxon>Teleostei</taxon>
        <taxon>Ostariophysi</taxon>
        <taxon>Siluriformes</taxon>
        <taxon>Bagridae</taxon>
        <taxon>Tachysurus</taxon>
    </lineage>
</organism>
<reference evidence="2" key="1">
    <citation type="submission" date="2023-08" db="EMBL/GenBank/DDBJ databases">
        <title>Pelteobagrus vachellii genome.</title>
        <authorList>
            <person name="Liu H."/>
        </authorList>
    </citation>
    <scope>NUCLEOTIDE SEQUENCE</scope>
    <source>
        <strain evidence="2">PRFRI_2022a</strain>
        <tissue evidence="2">Muscle</tissue>
    </source>
</reference>
<accession>A0AA88T896</accession>